<evidence type="ECO:0000313" key="3">
    <source>
        <dbReference type="Proteomes" id="UP000481153"/>
    </source>
</evidence>
<keyword evidence="1" id="KW-0175">Coiled coil</keyword>
<dbReference type="EMBL" id="VJMJ01000092">
    <property type="protein sequence ID" value="KAF0735922.1"/>
    <property type="molecule type" value="Genomic_DNA"/>
</dbReference>
<dbReference type="VEuPathDB" id="FungiDB:AeMF1_012691"/>
<dbReference type="Proteomes" id="UP000481153">
    <property type="component" value="Unassembled WGS sequence"/>
</dbReference>
<proteinExistence type="predicted"/>
<dbReference type="AlphaFoldDB" id="A0A6G0X7N5"/>
<comment type="caution">
    <text evidence="2">The sequence shown here is derived from an EMBL/GenBank/DDBJ whole genome shotgun (WGS) entry which is preliminary data.</text>
</comment>
<protein>
    <submittedName>
        <fullName evidence="2">Uncharacterized protein</fullName>
    </submittedName>
</protein>
<gene>
    <name evidence="2" type="ORF">Ae201684_007706</name>
</gene>
<feature type="coiled-coil region" evidence="1">
    <location>
        <begin position="65"/>
        <end position="92"/>
    </location>
</feature>
<name>A0A6G0X7N5_9STRA</name>
<organism evidence="2 3">
    <name type="scientific">Aphanomyces euteiches</name>
    <dbReference type="NCBI Taxonomy" id="100861"/>
    <lineage>
        <taxon>Eukaryota</taxon>
        <taxon>Sar</taxon>
        <taxon>Stramenopiles</taxon>
        <taxon>Oomycota</taxon>
        <taxon>Saprolegniomycetes</taxon>
        <taxon>Saprolegniales</taxon>
        <taxon>Verrucalvaceae</taxon>
        <taxon>Aphanomyces</taxon>
    </lineage>
</organism>
<reference evidence="2 3" key="1">
    <citation type="submission" date="2019-07" db="EMBL/GenBank/DDBJ databases">
        <title>Genomics analysis of Aphanomyces spp. identifies a new class of oomycete effector associated with host adaptation.</title>
        <authorList>
            <person name="Gaulin E."/>
        </authorList>
    </citation>
    <scope>NUCLEOTIDE SEQUENCE [LARGE SCALE GENOMIC DNA]</scope>
    <source>
        <strain evidence="2 3">ATCC 201684</strain>
    </source>
</reference>
<keyword evidence="3" id="KW-1185">Reference proteome</keyword>
<evidence type="ECO:0000313" key="2">
    <source>
        <dbReference type="EMBL" id="KAF0735922.1"/>
    </source>
</evidence>
<sequence>MNEPWNVMEDLQCLFTNEAPAKARAGMRNLILDTTDTQGLTGQLKADVKKKKRIRTKVSPDKTSYSKQKREMIDLVHQVAQLENQLAEKRCKYPVRRGISPWEKLAREQFYAKAKALQENTKLKLDVSEQSAFIEQIVQFLRRKAPTTIS</sequence>
<evidence type="ECO:0000256" key="1">
    <source>
        <dbReference type="SAM" id="Coils"/>
    </source>
</evidence>
<accession>A0A6G0X7N5</accession>